<sequence>MTRDKNADKRLEFNRNIASKERESDELHLEERQAQNRIENFESVMMKSFRNLQEIEDNINKRSHIQGAYDETAQKQKYMSNVISQQKEGLKQAYQQTSLKLEDEREQLQKERDSLSWD</sequence>
<feature type="region of interest" description="Disordered" evidence="2">
    <location>
        <begin position="1"/>
        <end position="30"/>
    </location>
</feature>
<protein>
    <submittedName>
        <fullName evidence="3">Uncharacterized protein</fullName>
    </submittedName>
</protein>
<accession>A0A161TZ37</accession>
<organism evidence="3 4">
    <name type="scientific">Lactococcus lactis subsp. cremoris</name>
    <name type="common">Streptococcus cremoris</name>
    <dbReference type="NCBI Taxonomy" id="1359"/>
    <lineage>
        <taxon>Bacteria</taxon>
        <taxon>Bacillati</taxon>
        <taxon>Bacillota</taxon>
        <taxon>Bacilli</taxon>
        <taxon>Lactobacillales</taxon>
        <taxon>Streptococcaceae</taxon>
        <taxon>Lactococcus</taxon>
    </lineage>
</organism>
<name>A0A161TZ37_LACLC</name>
<feature type="coiled-coil region" evidence="1">
    <location>
        <begin position="87"/>
        <end position="118"/>
    </location>
</feature>
<dbReference type="RefSeq" id="WP_063282149.1">
    <property type="nucleotide sequence ID" value="NZ_LIYF01000028.1"/>
</dbReference>
<evidence type="ECO:0000256" key="2">
    <source>
        <dbReference type="SAM" id="MobiDB-lite"/>
    </source>
</evidence>
<dbReference type="Proteomes" id="UP000076519">
    <property type="component" value="Unassembled WGS sequence"/>
</dbReference>
<dbReference type="EMBL" id="LIYF01000028">
    <property type="protein sequence ID" value="KZK05613.1"/>
    <property type="molecule type" value="Genomic_DNA"/>
</dbReference>
<evidence type="ECO:0000313" key="4">
    <source>
        <dbReference type="Proteomes" id="UP000076519"/>
    </source>
</evidence>
<evidence type="ECO:0000256" key="1">
    <source>
        <dbReference type="SAM" id="Coils"/>
    </source>
</evidence>
<gene>
    <name evidence="3" type="ORF">AB996_1901</name>
</gene>
<dbReference type="PATRIC" id="fig|1359.32.peg.1798"/>
<proteinExistence type="predicted"/>
<comment type="caution">
    <text evidence="3">The sequence shown here is derived from an EMBL/GenBank/DDBJ whole genome shotgun (WGS) entry which is preliminary data.</text>
</comment>
<keyword evidence="1" id="KW-0175">Coiled coil</keyword>
<reference evidence="3 4" key="1">
    <citation type="submission" date="2015-08" db="EMBL/GenBank/DDBJ databases">
        <title>Draft Genome Sequences of 11 Lactococcus lactis subspecies cremoris strains.</title>
        <authorList>
            <person name="Wels M."/>
            <person name="Backus L."/>
            <person name="Boekhorst J."/>
            <person name="Dijkstra A."/>
            <person name="Beerthuizen M."/>
            <person name="Siezen R."/>
            <person name="Bachmann H."/>
            <person name="Van Hijum S."/>
        </authorList>
    </citation>
    <scope>NUCLEOTIDE SEQUENCE [LARGE SCALE GENOMIC DNA]</scope>
    <source>
        <strain evidence="3 4">KW10</strain>
    </source>
</reference>
<evidence type="ECO:0000313" key="3">
    <source>
        <dbReference type="EMBL" id="KZK05613.1"/>
    </source>
</evidence>
<dbReference type="AlphaFoldDB" id="A0A161TZ37"/>